<organism evidence="8 9">
    <name type="scientific">Neptunitalea lumnitzerae</name>
    <dbReference type="NCBI Taxonomy" id="2965509"/>
    <lineage>
        <taxon>Bacteria</taxon>
        <taxon>Pseudomonadati</taxon>
        <taxon>Bacteroidota</taxon>
        <taxon>Flavobacteriia</taxon>
        <taxon>Flavobacteriales</taxon>
        <taxon>Flavobacteriaceae</taxon>
        <taxon>Neptunitalea</taxon>
    </lineage>
</organism>
<name>A0ABQ5MGM2_9FLAO</name>
<evidence type="ECO:0000313" key="8">
    <source>
        <dbReference type="EMBL" id="GLB48057.1"/>
    </source>
</evidence>
<comment type="similarity">
    <text evidence="5">Belongs to the glycosyl hydrolase 5 (cellulase A) family.</text>
</comment>
<proteinExistence type="inferred from homology"/>
<dbReference type="GO" id="GO:0016787">
    <property type="term" value="F:hydrolase activity"/>
    <property type="evidence" value="ECO:0007669"/>
    <property type="project" value="UniProtKB-KW"/>
</dbReference>
<feature type="domain" description="Glycoside hydrolase family 5" evidence="7">
    <location>
        <begin position="232"/>
        <end position="464"/>
    </location>
</feature>
<evidence type="ECO:0000256" key="5">
    <source>
        <dbReference type="RuleBase" id="RU361153"/>
    </source>
</evidence>
<keyword evidence="6" id="KW-0812">Transmembrane</keyword>
<comment type="catalytic activity">
    <reaction evidence="1">
        <text>Random hydrolysis of (1-&gt;4)-beta-D-mannosidic linkages in mannans, galactomannans and glucomannans.</text>
        <dbReference type="EC" id="3.2.1.78"/>
    </reaction>
</comment>
<dbReference type="InterPro" id="IPR017853">
    <property type="entry name" value="GH"/>
</dbReference>
<dbReference type="Gene3D" id="3.20.20.80">
    <property type="entry name" value="Glycosidases"/>
    <property type="match status" value="1"/>
</dbReference>
<dbReference type="Proteomes" id="UP001143543">
    <property type="component" value="Unassembled WGS sequence"/>
</dbReference>
<keyword evidence="3 5" id="KW-0378">Hydrolase</keyword>
<dbReference type="EMBL" id="BRVO01000001">
    <property type="protein sequence ID" value="GLB48057.1"/>
    <property type="molecule type" value="Genomic_DNA"/>
</dbReference>
<protein>
    <recommendedName>
        <fullName evidence="2">mannan endo-1,4-beta-mannosidase</fullName>
        <ecNumber evidence="2">3.2.1.78</ecNumber>
    </recommendedName>
</protein>
<comment type="caution">
    <text evidence="8">The sequence shown here is derived from an EMBL/GenBank/DDBJ whole genome shotgun (WGS) entry which is preliminary data.</text>
</comment>
<dbReference type="InterPro" id="IPR045053">
    <property type="entry name" value="MAN-like"/>
</dbReference>
<evidence type="ECO:0000259" key="7">
    <source>
        <dbReference type="Pfam" id="PF00150"/>
    </source>
</evidence>
<dbReference type="InterPro" id="IPR001547">
    <property type="entry name" value="Glyco_hydro_5"/>
</dbReference>
<keyword evidence="6" id="KW-0472">Membrane</keyword>
<sequence>MVTLNKNILRGILILSFVAINALIIFGISALFTYLNTGADRSKMLHTEIQKIDQYLPTMDWAPMANEGRPMDKQTLGELESNYLDAWYVKHVAYNTNLREGIEDFYTESSRENIFNFIDLNKQQGITLEETTLEHHPKLNFFSEDGQLIMLTDNNVKEYKRVYQNKKLVEETIETATYKVLLLLEDGFWRVRHMVKTDATPNHKYHNKQHTKTGTIHGINYYPKNTPWDMFGENFEIDTIQQDFKLIHDAGLNTVRIFVPYEDFGKAKVKDEKLVKLKKVLDAAAKENIKVLITLFDFYGDYSVLDWTLNQRHAETIVKACKDHSALLGWDLKNEPDLDFKSRGKSTVEAWLRTMLELVKTTDPNHPVTIGWAKPVSAPLLKDEVDFVSFHYYEDLNQFENTYTQLKKEIPNKQLVVGEFGMSSYSGLWKPFGSSEEDQANYHKNIQSTFEKYNISYISWTLYDFENIPKEVVGSLPWRKNVQKKFGFIDKNGAKKASFDYISSSGTTEE</sequence>
<dbReference type="Pfam" id="PF00150">
    <property type="entry name" value="Cellulase"/>
    <property type="match status" value="1"/>
</dbReference>
<dbReference type="PANTHER" id="PTHR31451">
    <property type="match status" value="1"/>
</dbReference>
<evidence type="ECO:0000256" key="2">
    <source>
        <dbReference type="ARBA" id="ARBA00012706"/>
    </source>
</evidence>
<dbReference type="RefSeq" id="WP_281763716.1">
    <property type="nucleotide sequence ID" value="NZ_BRVO01000001.1"/>
</dbReference>
<keyword evidence="6" id="KW-1133">Transmembrane helix</keyword>
<reference evidence="8" key="1">
    <citation type="submission" date="2022-07" db="EMBL/GenBank/DDBJ databases">
        <title>Taxonomy of Novel Oxalotrophic and Methylotrophic Bacteria.</title>
        <authorList>
            <person name="Sahin N."/>
            <person name="Tani A."/>
        </authorList>
    </citation>
    <scope>NUCLEOTIDE SEQUENCE</scope>
    <source>
        <strain evidence="8">Y10</strain>
    </source>
</reference>
<evidence type="ECO:0000256" key="3">
    <source>
        <dbReference type="ARBA" id="ARBA00022801"/>
    </source>
</evidence>
<dbReference type="SUPFAM" id="SSF51445">
    <property type="entry name" value="(Trans)glycosidases"/>
    <property type="match status" value="1"/>
</dbReference>
<keyword evidence="4 5" id="KW-0326">Glycosidase</keyword>
<feature type="transmembrane region" description="Helical" evidence="6">
    <location>
        <begin position="12"/>
        <end position="35"/>
    </location>
</feature>
<evidence type="ECO:0000256" key="4">
    <source>
        <dbReference type="ARBA" id="ARBA00023295"/>
    </source>
</evidence>
<evidence type="ECO:0000256" key="6">
    <source>
        <dbReference type="SAM" id="Phobius"/>
    </source>
</evidence>
<evidence type="ECO:0000313" key="9">
    <source>
        <dbReference type="Proteomes" id="UP001143543"/>
    </source>
</evidence>
<evidence type="ECO:0000256" key="1">
    <source>
        <dbReference type="ARBA" id="ARBA00001678"/>
    </source>
</evidence>
<gene>
    <name evidence="8" type="ORF">Y10_04250</name>
</gene>
<accession>A0ABQ5MGM2</accession>
<keyword evidence="9" id="KW-1185">Reference proteome</keyword>
<dbReference type="EC" id="3.2.1.78" evidence="2"/>